<evidence type="ECO:0000313" key="1">
    <source>
        <dbReference type="EMBL" id="PQM32855.1"/>
    </source>
</evidence>
<accession>A0A314U685</accession>
<keyword evidence="2" id="KW-1185">Reference proteome</keyword>
<proteinExistence type="predicted"/>
<comment type="caution">
    <text evidence="1">The sequence shown here is derived from an EMBL/GenBank/DDBJ whole genome shotgun (WGS) entry which is preliminary data.</text>
</comment>
<name>A0A314U685_PRUYE</name>
<evidence type="ECO:0000313" key="2">
    <source>
        <dbReference type="Proteomes" id="UP000250321"/>
    </source>
</evidence>
<reference evidence="1 2" key="1">
    <citation type="submission" date="2018-02" db="EMBL/GenBank/DDBJ databases">
        <title>Draft genome of wild Prunus yedoensis var. nudiflora.</title>
        <authorList>
            <person name="Baek S."/>
            <person name="Kim J.-H."/>
            <person name="Choi K."/>
            <person name="Kim G.-B."/>
            <person name="Cho A."/>
            <person name="Jang H."/>
            <person name="Shin C.-H."/>
            <person name="Yu H.-J."/>
            <person name="Mun J.-H."/>
        </authorList>
    </citation>
    <scope>NUCLEOTIDE SEQUENCE [LARGE SCALE GENOMIC DNA]</scope>
    <source>
        <strain evidence="2">cv. Jeju island</strain>
        <tissue evidence="1">Leaf</tissue>
    </source>
</reference>
<gene>
    <name evidence="1" type="ORF">Pyn_00746</name>
</gene>
<protein>
    <submittedName>
        <fullName evidence="1">Uncharacterized protein</fullName>
    </submittedName>
</protein>
<dbReference type="EMBL" id="PJQY01003993">
    <property type="protein sequence ID" value="PQM32855.1"/>
    <property type="molecule type" value="Genomic_DNA"/>
</dbReference>
<sequence>MRLCVRVWWRCEEMEWDLKFNSEAQEAEMRKEEKMRRRPTLLLDPVPKHVPKKITLSRSLKFLGLSRLPSYKLQANDKRFSELDLRSDTTTCPLSSSQRGSVKET</sequence>
<dbReference type="Proteomes" id="UP000250321">
    <property type="component" value="Unassembled WGS sequence"/>
</dbReference>
<dbReference type="AlphaFoldDB" id="A0A314U685"/>
<organism evidence="1 2">
    <name type="scientific">Prunus yedoensis var. nudiflora</name>
    <dbReference type="NCBI Taxonomy" id="2094558"/>
    <lineage>
        <taxon>Eukaryota</taxon>
        <taxon>Viridiplantae</taxon>
        <taxon>Streptophyta</taxon>
        <taxon>Embryophyta</taxon>
        <taxon>Tracheophyta</taxon>
        <taxon>Spermatophyta</taxon>
        <taxon>Magnoliopsida</taxon>
        <taxon>eudicotyledons</taxon>
        <taxon>Gunneridae</taxon>
        <taxon>Pentapetalae</taxon>
        <taxon>rosids</taxon>
        <taxon>fabids</taxon>
        <taxon>Rosales</taxon>
        <taxon>Rosaceae</taxon>
        <taxon>Amygdaloideae</taxon>
        <taxon>Amygdaleae</taxon>
        <taxon>Prunus</taxon>
    </lineage>
</organism>